<proteinExistence type="predicted"/>
<dbReference type="EMBL" id="JBHSQV010000144">
    <property type="protein sequence ID" value="MFC5986957.1"/>
    <property type="molecule type" value="Genomic_DNA"/>
</dbReference>
<reference evidence="2" key="1">
    <citation type="journal article" date="2019" name="Int. J. Syst. Evol. Microbiol.">
        <title>The Global Catalogue of Microorganisms (GCM) 10K type strain sequencing project: providing services to taxonomists for standard genome sequencing and annotation.</title>
        <authorList>
            <consortium name="The Broad Institute Genomics Platform"/>
            <consortium name="The Broad Institute Genome Sequencing Center for Infectious Disease"/>
            <person name="Wu L."/>
            <person name="Ma J."/>
        </authorList>
    </citation>
    <scope>NUCLEOTIDE SEQUENCE [LARGE SCALE GENOMIC DNA]</scope>
    <source>
        <strain evidence="2">CCM 8749</strain>
    </source>
</reference>
<organism evidence="1 2">
    <name type="scientific">Marinicrinis lubricantis</name>
    <dbReference type="NCBI Taxonomy" id="2086470"/>
    <lineage>
        <taxon>Bacteria</taxon>
        <taxon>Bacillati</taxon>
        <taxon>Bacillota</taxon>
        <taxon>Bacilli</taxon>
        <taxon>Bacillales</taxon>
        <taxon>Paenibacillaceae</taxon>
    </lineage>
</organism>
<dbReference type="Proteomes" id="UP001596250">
    <property type="component" value="Unassembled WGS sequence"/>
</dbReference>
<accession>A0ABW1IPD6</accession>
<dbReference type="RefSeq" id="WP_379894264.1">
    <property type="nucleotide sequence ID" value="NZ_JBHSQV010000144.1"/>
</dbReference>
<gene>
    <name evidence="1" type="ORF">ACFPXP_11080</name>
</gene>
<name>A0ABW1IPD6_9BACL</name>
<sequence>LYLVDEIRSTGHPVAFFRLKCSWPPLCSSDNGNTRKYGFHRKEQQVDQTTEHFDHRKWWLEQKKFVYQSAIETFQLEPIADPYDYIQELRAERSTRIVLETKDGLGVIPLGTIQPKERYVPHPWSSGEILYQEIDELESFLGSAAAETILSFVRDYQAQYIMHLKSLQIVCDKLEQMGLGAEAQRLMNCTHIL</sequence>
<evidence type="ECO:0000313" key="2">
    <source>
        <dbReference type="Proteomes" id="UP001596250"/>
    </source>
</evidence>
<keyword evidence="2" id="KW-1185">Reference proteome</keyword>
<comment type="caution">
    <text evidence="1">The sequence shown here is derived from an EMBL/GenBank/DDBJ whole genome shotgun (WGS) entry which is preliminary data.</text>
</comment>
<evidence type="ECO:0000313" key="1">
    <source>
        <dbReference type="EMBL" id="MFC5986957.1"/>
    </source>
</evidence>
<protein>
    <submittedName>
        <fullName evidence="1">Uncharacterized protein</fullName>
    </submittedName>
</protein>
<feature type="non-terminal residue" evidence="1">
    <location>
        <position position="1"/>
    </location>
</feature>